<dbReference type="InterPro" id="IPR038180">
    <property type="entry name" value="FlgT_N_sf"/>
</dbReference>
<evidence type="ECO:0000313" key="4">
    <source>
        <dbReference type="EMBL" id="EEQ48013.1"/>
    </source>
</evidence>
<dbReference type="OrthoDB" id="9813452at2"/>
<feature type="compositionally biased region" description="Low complexity" evidence="1">
    <location>
        <begin position="166"/>
        <end position="201"/>
    </location>
</feature>
<reference evidence="4 5" key="1">
    <citation type="submission" date="2009-04" db="EMBL/GenBank/DDBJ databases">
        <authorList>
            <person name="Qin X."/>
            <person name="Bachman B."/>
            <person name="Battles P."/>
            <person name="Bell A."/>
            <person name="Bess C."/>
            <person name="Bickham C."/>
            <person name="Chaboub L."/>
            <person name="Chen D."/>
            <person name="Coyle M."/>
            <person name="Deiros D.R."/>
            <person name="Dinh H."/>
            <person name="Forbes L."/>
            <person name="Fowler G."/>
            <person name="Francisco L."/>
            <person name="Fu Q."/>
            <person name="Gubbala S."/>
            <person name="Hale W."/>
            <person name="Han Y."/>
            <person name="Hemphill L."/>
            <person name="Highlander S.K."/>
            <person name="Hirani K."/>
            <person name="Hogues M."/>
            <person name="Jackson L."/>
            <person name="Jakkamsetti A."/>
            <person name="Javaid M."/>
            <person name="Jiang H."/>
            <person name="Korchina V."/>
            <person name="Kovar C."/>
            <person name="Lara F."/>
            <person name="Lee S."/>
            <person name="Mata R."/>
            <person name="Mathew T."/>
            <person name="Moen C."/>
            <person name="Morales K."/>
            <person name="Munidasa M."/>
            <person name="Nazareth L."/>
            <person name="Ngo R."/>
            <person name="Nguyen L."/>
            <person name="Okwuonu G."/>
            <person name="Ongeri F."/>
            <person name="Patil S."/>
            <person name="Petrosino J."/>
            <person name="Pham C."/>
            <person name="Pham P."/>
            <person name="Pu L.-L."/>
            <person name="Puazo M."/>
            <person name="Raj R."/>
            <person name="Reid J."/>
            <person name="Rouhana J."/>
            <person name="Saada N."/>
            <person name="Shang Y."/>
            <person name="Simmons D."/>
            <person name="Thornton R."/>
            <person name="Warren J."/>
            <person name="Weissenberger G."/>
            <person name="Zhang J."/>
            <person name="Zhang L."/>
            <person name="Zhou C."/>
            <person name="Zhu D."/>
            <person name="Muzny D."/>
            <person name="Worley K."/>
            <person name="Gibbs R."/>
        </authorList>
    </citation>
    <scope>NUCLEOTIDE SEQUENCE [LARGE SCALE GENOMIC DNA]</scope>
    <source>
        <strain evidence="4 5">ATCC 43531</strain>
    </source>
</reference>
<name>C4V5D4_9FIRM</name>
<feature type="signal peptide" evidence="2">
    <location>
        <begin position="1"/>
        <end position="28"/>
    </location>
</feature>
<dbReference type="STRING" id="638302.HMPREF0908_1728"/>
<dbReference type="EMBL" id="ACLA01000023">
    <property type="protein sequence ID" value="EEQ48013.1"/>
    <property type="molecule type" value="Genomic_DNA"/>
</dbReference>
<evidence type="ECO:0000256" key="1">
    <source>
        <dbReference type="SAM" id="MobiDB-lite"/>
    </source>
</evidence>
<accession>C4V5D4</accession>
<gene>
    <name evidence="4" type="ORF">HMPREF0908_1728</name>
</gene>
<feature type="domain" description="Lipoprotein LPP20-like" evidence="3">
    <location>
        <begin position="52"/>
        <end position="123"/>
    </location>
</feature>
<keyword evidence="5" id="KW-1185">Reference proteome</keyword>
<dbReference type="Proteomes" id="UP000005309">
    <property type="component" value="Unassembled WGS sequence"/>
</dbReference>
<dbReference type="AlphaFoldDB" id="C4V5D4"/>
<dbReference type="Pfam" id="PF02169">
    <property type="entry name" value="LPP20"/>
    <property type="match status" value="1"/>
</dbReference>
<protein>
    <recommendedName>
        <fullName evidence="3">Lipoprotein LPP20-like domain-containing protein</fullName>
    </recommendedName>
</protein>
<feature type="region of interest" description="Disordered" evidence="1">
    <location>
        <begin position="166"/>
        <end position="202"/>
    </location>
</feature>
<dbReference type="HOGENOM" id="CLU_060107_0_0_9"/>
<keyword evidence="2" id="KW-0732">Signal</keyword>
<evidence type="ECO:0000256" key="2">
    <source>
        <dbReference type="SAM" id="SignalP"/>
    </source>
</evidence>
<feature type="chain" id="PRO_5002943098" description="Lipoprotein LPP20-like domain-containing protein" evidence="2">
    <location>
        <begin position="29"/>
        <end position="313"/>
    </location>
</feature>
<evidence type="ECO:0000259" key="3">
    <source>
        <dbReference type="Pfam" id="PF02169"/>
    </source>
</evidence>
<proteinExistence type="predicted"/>
<organism evidence="4 5">
    <name type="scientific">Selenomonas flueggei ATCC 43531</name>
    <dbReference type="NCBI Taxonomy" id="638302"/>
    <lineage>
        <taxon>Bacteria</taxon>
        <taxon>Bacillati</taxon>
        <taxon>Bacillota</taxon>
        <taxon>Negativicutes</taxon>
        <taxon>Selenomonadales</taxon>
        <taxon>Selenomonadaceae</taxon>
        <taxon>Selenomonas</taxon>
    </lineage>
</organism>
<dbReference type="eggNOG" id="COG3018">
    <property type="taxonomic scope" value="Bacteria"/>
</dbReference>
<dbReference type="RefSeq" id="WP_006690462.1">
    <property type="nucleotide sequence ID" value="NZ_GG694006.1"/>
</dbReference>
<evidence type="ECO:0000313" key="5">
    <source>
        <dbReference type="Proteomes" id="UP000005309"/>
    </source>
</evidence>
<sequence length="313" mass="32886">MNMVKSIAAAVLVMAVAALSLLPQTAEAATDWDGGRIRAEGTGIAPARTVSAAQARALARRAAIADAYRQLAEQIQGVAVDASTTVEDMMVTNDSVRTHVSALVRGARIVEEKALRDGAYTVTLDVPVFGVSSLAGSVFTPNTAREQWASPDSVYEPYTPRDYDTTGYGTYGRRGAYDGTTTTPAAPARRSPSTSSAASAPNGRAIGGYTGLIVDCRGMGLRPVMSPVIKTENGRPIYGYKNLDSDKVVANGMAGYVRSEADATRAGRNPLVVRAVRVDGNANPVLSAEDARRVLIENGASGFLDATNVVFIR</sequence>
<dbReference type="Gene3D" id="3.30.1660.40">
    <property type="entry name" value="FlgT, N-terminal domain"/>
    <property type="match status" value="1"/>
</dbReference>
<dbReference type="InterPro" id="IPR024952">
    <property type="entry name" value="LPP20-like_dom"/>
</dbReference>
<comment type="caution">
    <text evidence="4">The sequence shown here is derived from an EMBL/GenBank/DDBJ whole genome shotgun (WGS) entry which is preliminary data.</text>
</comment>